<dbReference type="CDD" id="cd00063">
    <property type="entry name" value="FN3"/>
    <property type="match status" value="1"/>
</dbReference>
<evidence type="ECO:0000256" key="1">
    <source>
        <dbReference type="SAM" id="Phobius"/>
    </source>
</evidence>
<dbReference type="InParanoid" id="A0A7M7T2K2"/>
<dbReference type="PANTHER" id="PTHR26391">
    <property type="entry name" value="INACTIVE TYROSINE-PROTEIN KINASE 7"/>
    <property type="match status" value="1"/>
</dbReference>
<organism evidence="3 4">
    <name type="scientific">Strongylocentrotus purpuratus</name>
    <name type="common">Purple sea urchin</name>
    <dbReference type="NCBI Taxonomy" id="7668"/>
    <lineage>
        <taxon>Eukaryota</taxon>
        <taxon>Metazoa</taxon>
        <taxon>Echinodermata</taxon>
        <taxon>Eleutherozoa</taxon>
        <taxon>Echinozoa</taxon>
        <taxon>Echinoidea</taxon>
        <taxon>Euechinoidea</taxon>
        <taxon>Echinacea</taxon>
        <taxon>Camarodonta</taxon>
        <taxon>Echinidea</taxon>
        <taxon>Strongylocentrotidae</taxon>
        <taxon>Strongylocentrotus</taxon>
    </lineage>
</organism>
<evidence type="ECO:0000259" key="2">
    <source>
        <dbReference type="PROSITE" id="PS50853"/>
    </source>
</evidence>
<keyword evidence="1" id="KW-1133">Transmembrane helix</keyword>
<dbReference type="EnsemblMetazoa" id="XM_030993293">
    <property type="protein sequence ID" value="XP_030849153"/>
    <property type="gene ID" value="LOC115927425"/>
</dbReference>
<evidence type="ECO:0000313" key="3">
    <source>
        <dbReference type="EnsemblMetazoa" id="XP_030849153"/>
    </source>
</evidence>
<reference evidence="3" key="2">
    <citation type="submission" date="2021-01" db="UniProtKB">
        <authorList>
            <consortium name="EnsemblMetazoa"/>
        </authorList>
    </citation>
    <scope>IDENTIFICATION</scope>
</reference>
<dbReference type="GeneID" id="115927425"/>
<dbReference type="AlphaFoldDB" id="A0A7M7T2K2"/>
<dbReference type="PANTHER" id="PTHR26391:SF18">
    <property type="entry name" value="PROTEIN KINASE RECEPTOR TIE-1, PUTATIVE-RELATED"/>
    <property type="match status" value="1"/>
</dbReference>
<keyword evidence="1" id="KW-0812">Transmembrane</keyword>
<sequence length="203" mass="22354">MEAPQIANRSSTIVAIRWTNQHEGDGPICGYEINIKKNDDDDDDSDPWLSVGFVSVESELQFDVGHLEAITTYQVAVSAINCISAREGPREPILQFTTTDVTLPVVEVRTTGDYCKWTLSAGVPIIVVVALLLILACILGIRHYRSKREDSVKDRYTPTMPTHSSNLWTASAPSNVYAIGNDNDEHPYEDIGQMALTDGTEKG</sequence>
<dbReference type="SUPFAM" id="SSF49265">
    <property type="entry name" value="Fibronectin type III"/>
    <property type="match status" value="1"/>
</dbReference>
<dbReference type="PROSITE" id="PS50853">
    <property type="entry name" value="FN3"/>
    <property type="match status" value="1"/>
</dbReference>
<keyword evidence="4" id="KW-1185">Reference proteome</keyword>
<proteinExistence type="predicted"/>
<dbReference type="FunFam" id="2.60.40.10:FF:001608">
    <property type="entry name" value="Uncharacterized protein"/>
    <property type="match status" value="1"/>
</dbReference>
<protein>
    <recommendedName>
        <fullName evidence="2">Fibronectin type-III domain-containing protein</fullName>
    </recommendedName>
</protein>
<dbReference type="InterPro" id="IPR036116">
    <property type="entry name" value="FN3_sf"/>
</dbReference>
<dbReference type="InterPro" id="IPR013783">
    <property type="entry name" value="Ig-like_fold"/>
</dbReference>
<dbReference type="KEGG" id="spu:115927425"/>
<dbReference type="InterPro" id="IPR003961">
    <property type="entry name" value="FN3_dom"/>
</dbReference>
<accession>A0A7M7T2K2</accession>
<reference evidence="4" key="1">
    <citation type="submission" date="2015-02" db="EMBL/GenBank/DDBJ databases">
        <title>Genome sequencing for Strongylocentrotus purpuratus.</title>
        <authorList>
            <person name="Murali S."/>
            <person name="Liu Y."/>
            <person name="Vee V."/>
            <person name="English A."/>
            <person name="Wang M."/>
            <person name="Skinner E."/>
            <person name="Han Y."/>
            <person name="Muzny D.M."/>
            <person name="Worley K.C."/>
            <person name="Gibbs R.A."/>
        </authorList>
    </citation>
    <scope>NUCLEOTIDE SEQUENCE</scope>
</reference>
<evidence type="ECO:0000313" key="4">
    <source>
        <dbReference type="Proteomes" id="UP000007110"/>
    </source>
</evidence>
<keyword evidence="1" id="KW-0472">Membrane</keyword>
<dbReference type="Gene3D" id="2.60.40.10">
    <property type="entry name" value="Immunoglobulins"/>
    <property type="match status" value="1"/>
</dbReference>
<feature type="domain" description="Fibronectin type-III" evidence="2">
    <location>
        <begin position="1"/>
        <end position="101"/>
    </location>
</feature>
<dbReference type="Pfam" id="PF00041">
    <property type="entry name" value="fn3"/>
    <property type="match status" value="1"/>
</dbReference>
<dbReference type="Proteomes" id="UP000007110">
    <property type="component" value="Unassembled WGS sequence"/>
</dbReference>
<feature type="transmembrane region" description="Helical" evidence="1">
    <location>
        <begin position="117"/>
        <end position="141"/>
    </location>
</feature>
<name>A0A7M7T2K2_STRPU</name>
<dbReference type="RefSeq" id="XP_030849153.1">
    <property type="nucleotide sequence ID" value="XM_030993293.1"/>
</dbReference>